<dbReference type="Gene3D" id="3.40.50.2000">
    <property type="entry name" value="Glycogen Phosphorylase B"/>
    <property type="match status" value="2"/>
</dbReference>
<proteinExistence type="predicted"/>
<dbReference type="PANTHER" id="PTHR12526">
    <property type="entry name" value="GLYCOSYLTRANSFERASE"/>
    <property type="match status" value="1"/>
</dbReference>
<keyword evidence="2" id="KW-1185">Reference proteome</keyword>
<dbReference type="PANTHER" id="PTHR12526:SF590">
    <property type="entry name" value="ALPHA-MALTOSE-1-PHOSPHATE SYNTHASE"/>
    <property type="match status" value="1"/>
</dbReference>
<accession>A0ABS3LUE6</accession>
<dbReference type="Proteomes" id="UP000664771">
    <property type="component" value="Unassembled WGS sequence"/>
</dbReference>
<dbReference type="SUPFAM" id="SSF53756">
    <property type="entry name" value="UDP-Glycosyltransferase/glycogen phosphorylase"/>
    <property type="match status" value="1"/>
</dbReference>
<dbReference type="Pfam" id="PF13692">
    <property type="entry name" value="Glyco_trans_1_4"/>
    <property type="match status" value="1"/>
</dbReference>
<dbReference type="CDD" id="cd03801">
    <property type="entry name" value="GT4_PimA-like"/>
    <property type="match status" value="1"/>
</dbReference>
<evidence type="ECO:0000313" key="1">
    <source>
        <dbReference type="EMBL" id="MBO1359516.1"/>
    </source>
</evidence>
<comment type="caution">
    <text evidence="1">The sequence shown here is derived from an EMBL/GenBank/DDBJ whole genome shotgun (WGS) entry which is preliminary data.</text>
</comment>
<gene>
    <name evidence="1" type="ORF">J2D73_06850</name>
</gene>
<evidence type="ECO:0000313" key="2">
    <source>
        <dbReference type="Proteomes" id="UP000664771"/>
    </source>
</evidence>
<name>A0ABS3LUE6_9PROT</name>
<organism evidence="1 2">
    <name type="scientific">Acetobacter sacchari</name>
    <dbReference type="NCBI Taxonomy" id="2661687"/>
    <lineage>
        <taxon>Bacteria</taxon>
        <taxon>Pseudomonadati</taxon>
        <taxon>Pseudomonadota</taxon>
        <taxon>Alphaproteobacteria</taxon>
        <taxon>Acetobacterales</taxon>
        <taxon>Acetobacteraceae</taxon>
        <taxon>Acetobacter</taxon>
    </lineage>
</organism>
<reference evidence="1 2" key="1">
    <citation type="submission" date="2021-03" db="EMBL/GenBank/DDBJ databases">
        <title>The complete genome sequence of Acetobacter sacchari TBRC 11175.</title>
        <authorList>
            <person name="Charoenyingcharoen P."/>
            <person name="Yukphan P."/>
        </authorList>
    </citation>
    <scope>NUCLEOTIDE SEQUENCE [LARGE SCALE GENOMIC DNA]</scope>
    <source>
        <strain evidence="1 2">TBRC 11175</strain>
    </source>
</reference>
<sequence>MKVFVQLAYGFGANSWRKRWIDGGILGLNEPKAYGYYRAESNEVSVLYSEDYPEKKYQKFLRYGIRVVFGFDFVHTWRNREGIFASDVVWTHTESQTLAVLCLLLFRNHNLRPKLIGQVVWLYDRWNQYWFLKRWFYRLLLKRLDLMTTLSISNRDGCRSLFRWLRVERVHFGIRSDEMLPARVTCRGTKIRVLSLGNDEHRDWETLGDVARQLPNIEFHIASSSRTAKDATQGVSNVRLVRAKNNTELLDLYADADIVVVALHPNFHASGITVIEEAVILGVPVIASDCGGLSDYFAKDALCYVQPGDSAAIINAITSITMDPEAAESRTKAAQTRVRTKINSELYAQMHVELSKKILDGDVNLSVHC</sequence>
<protein>
    <submittedName>
        <fullName evidence="1">Glycosyltransferase</fullName>
    </submittedName>
</protein>
<dbReference type="EMBL" id="JAFVMF010000006">
    <property type="protein sequence ID" value="MBO1359516.1"/>
    <property type="molecule type" value="Genomic_DNA"/>
</dbReference>